<dbReference type="InterPro" id="IPR000595">
    <property type="entry name" value="cNMP-bd_dom"/>
</dbReference>
<dbReference type="InterPro" id="IPR036388">
    <property type="entry name" value="WH-like_DNA-bd_sf"/>
</dbReference>
<dbReference type="AlphaFoldDB" id="A0A1S8KP76"/>
<gene>
    <name evidence="6" type="ORF">BWX42_07375</name>
</gene>
<dbReference type="InterPro" id="IPR018335">
    <property type="entry name" value="Tscrpt_reg_HTH_Crp-type_CS"/>
</dbReference>
<dbReference type="InterPro" id="IPR018490">
    <property type="entry name" value="cNMP-bd_dom_sf"/>
</dbReference>
<dbReference type="SMART" id="SM00100">
    <property type="entry name" value="cNMP"/>
    <property type="match status" value="1"/>
</dbReference>
<dbReference type="CDD" id="cd00038">
    <property type="entry name" value="CAP_ED"/>
    <property type="match status" value="1"/>
</dbReference>
<evidence type="ECO:0000259" key="5">
    <source>
        <dbReference type="PROSITE" id="PS51063"/>
    </source>
</evidence>
<comment type="caution">
    <text evidence="6">The sequence shown here is derived from an EMBL/GenBank/DDBJ whole genome shotgun (WGS) entry which is preliminary data.</text>
</comment>
<dbReference type="PROSITE" id="PS50042">
    <property type="entry name" value="CNMP_BINDING_3"/>
    <property type="match status" value="1"/>
</dbReference>
<keyword evidence="2" id="KW-0238">DNA-binding</keyword>
<dbReference type="Gene3D" id="2.60.120.10">
    <property type="entry name" value="Jelly Rolls"/>
    <property type="match status" value="1"/>
</dbReference>
<dbReference type="Pfam" id="PF13545">
    <property type="entry name" value="HTH_Crp_2"/>
    <property type="match status" value="1"/>
</dbReference>
<dbReference type="InterPro" id="IPR012318">
    <property type="entry name" value="HTH_CRP"/>
</dbReference>
<dbReference type="PRINTS" id="PR00034">
    <property type="entry name" value="HTHCRP"/>
</dbReference>
<feature type="domain" description="Cyclic nucleotide-binding" evidence="4">
    <location>
        <begin position="12"/>
        <end position="133"/>
    </location>
</feature>
<keyword evidence="3" id="KW-0804">Transcription</keyword>
<dbReference type="CDD" id="cd00092">
    <property type="entry name" value="HTH_CRP"/>
    <property type="match status" value="1"/>
</dbReference>
<feature type="domain" description="HTH crp-type" evidence="5">
    <location>
        <begin position="147"/>
        <end position="216"/>
    </location>
</feature>
<evidence type="ECO:0000313" key="6">
    <source>
        <dbReference type="EMBL" id="OOL81538.1"/>
    </source>
</evidence>
<evidence type="ECO:0000256" key="3">
    <source>
        <dbReference type="ARBA" id="ARBA00023163"/>
    </source>
</evidence>
<dbReference type="Proteomes" id="UP000190409">
    <property type="component" value="Unassembled WGS sequence"/>
</dbReference>
<dbReference type="InterPro" id="IPR050397">
    <property type="entry name" value="Env_Response_Regulators"/>
</dbReference>
<dbReference type="SMART" id="SM00419">
    <property type="entry name" value="HTH_CRP"/>
    <property type="match status" value="1"/>
</dbReference>
<dbReference type="PANTHER" id="PTHR24567:SF26">
    <property type="entry name" value="REGULATORY PROTEIN YEIL"/>
    <property type="match status" value="1"/>
</dbReference>
<accession>A0A1S8KP76</accession>
<dbReference type="GO" id="GO:0005829">
    <property type="term" value="C:cytosol"/>
    <property type="evidence" value="ECO:0007669"/>
    <property type="project" value="TreeGrafter"/>
</dbReference>
<sequence length="223" mass="25673">MSHEYCVELVPIFNHLPKESMALISKVAQHRTYKKDDYLFRADESGEALYIVHSGEVRLFHLTHEGDEQLLHVLYPGDFTGEWSLFNTVQNDETFAQVIMDSEICVIPVDKFQEMLLDYPQVALKLLEEMSRRLSQSQEQTIHIANRPIAKRLAWYLTSEIGPDRSTAKVHLPLSRKDLATYLGTTPESITRAFKQLEERGLIDQLSSDVIVVPVVDELRIYI</sequence>
<evidence type="ECO:0008006" key="8">
    <source>
        <dbReference type="Google" id="ProtNLM"/>
    </source>
</evidence>
<dbReference type="GO" id="GO:0003700">
    <property type="term" value="F:DNA-binding transcription factor activity"/>
    <property type="evidence" value="ECO:0007669"/>
    <property type="project" value="InterPro"/>
</dbReference>
<reference evidence="6 7" key="1">
    <citation type="submission" date="2017-01" db="EMBL/GenBank/DDBJ databases">
        <title>Complete Genome Sequence of Dolosigranulum pigrum isolated from a Patient with interstitial lung disease.</title>
        <authorList>
            <person name="Mukhopadhyay R."/>
            <person name="Joaquin J."/>
            <person name="Hogue R."/>
            <person name="Fitzgerald S."/>
            <person name="Jospin G."/>
            <person name="Eisen J.A."/>
            <person name="Chaturvedi V."/>
        </authorList>
    </citation>
    <scope>NUCLEOTIDE SEQUENCE [LARGE SCALE GENOMIC DNA]</scope>
    <source>
        <strain evidence="6 7">15S00348</strain>
    </source>
</reference>
<dbReference type="EMBL" id="MUYF01000003">
    <property type="protein sequence ID" value="OOL81538.1"/>
    <property type="molecule type" value="Genomic_DNA"/>
</dbReference>
<dbReference type="SUPFAM" id="SSF51206">
    <property type="entry name" value="cAMP-binding domain-like"/>
    <property type="match status" value="1"/>
</dbReference>
<dbReference type="PROSITE" id="PS51063">
    <property type="entry name" value="HTH_CRP_2"/>
    <property type="match status" value="1"/>
</dbReference>
<protein>
    <recommendedName>
        <fullName evidence="8">Crp/Fnr family transcriptional regulator</fullName>
    </recommendedName>
</protein>
<dbReference type="InterPro" id="IPR014710">
    <property type="entry name" value="RmlC-like_jellyroll"/>
</dbReference>
<dbReference type="Pfam" id="PF00027">
    <property type="entry name" value="cNMP_binding"/>
    <property type="match status" value="1"/>
</dbReference>
<dbReference type="GO" id="GO:0003677">
    <property type="term" value="F:DNA binding"/>
    <property type="evidence" value="ECO:0007669"/>
    <property type="project" value="UniProtKB-KW"/>
</dbReference>
<proteinExistence type="predicted"/>
<keyword evidence="1" id="KW-0805">Transcription regulation</keyword>
<dbReference type="SUPFAM" id="SSF46785">
    <property type="entry name" value="Winged helix' DNA-binding domain"/>
    <property type="match status" value="1"/>
</dbReference>
<evidence type="ECO:0000259" key="4">
    <source>
        <dbReference type="PROSITE" id="PS50042"/>
    </source>
</evidence>
<dbReference type="Gene3D" id="1.10.10.10">
    <property type="entry name" value="Winged helix-like DNA-binding domain superfamily/Winged helix DNA-binding domain"/>
    <property type="match status" value="1"/>
</dbReference>
<dbReference type="InterPro" id="IPR036390">
    <property type="entry name" value="WH_DNA-bd_sf"/>
</dbReference>
<evidence type="ECO:0000256" key="2">
    <source>
        <dbReference type="ARBA" id="ARBA00023125"/>
    </source>
</evidence>
<dbReference type="PROSITE" id="PS00042">
    <property type="entry name" value="HTH_CRP_1"/>
    <property type="match status" value="1"/>
</dbReference>
<name>A0A1S8KP76_9LACT</name>
<organism evidence="6 7">
    <name type="scientific">Dolosigranulum pigrum</name>
    <dbReference type="NCBI Taxonomy" id="29394"/>
    <lineage>
        <taxon>Bacteria</taxon>
        <taxon>Bacillati</taxon>
        <taxon>Bacillota</taxon>
        <taxon>Bacilli</taxon>
        <taxon>Lactobacillales</taxon>
        <taxon>Carnobacteriaceae</taxon>
        <taxon>Dolosigranulum</taxon>
    </lineage>
</organism>
<evidence type="ECO:0000256" key="1">
    <source>
        <dbReference type="ARBA" id="ARBA00023015"/>
    </source>
</evidence>
<dbReference type="PANTHER" id="PTHR24567">
    <property type="entry name" value="CRP FAMILY TRANSCRIPTIONAL REGULATORY PROTEIN"/>
    <property type="match status" value="1"/>
</dbReference>
<evidence type="ECO:0000313" key="7">
    <source>
        <dbReference type="Proteomes" id="UP000190409"/>
    </source>
</evidence>